<dbReference type="Gene3D" id="6.10.340.10">
    <property type="match status" value="1"/>
</dbReference>
<comment type="caution">
    <text evidence="5">The sequence shown here is derived from an EMBL/GenBank/DDBJ whole genome shotgun (WGS) entry which is preliminary data.</text>
</comment>
<dbReference type="InterPro" id="IPR043128">
    <property type="entry name" value="Rev_trsase/Diguanyl_cyclase"/>
</dbReference>
<dbReference type="Proteomes" id="UP001560296">
    <property type="component" value="Unassembled WGS sequence"/>
</dbReference>
<dbReference type="CDD" id="cd06225">
    <property type="entry name" value="HAMP"/>
    <property type="match status" value="1"/>
</dbReference>
<dbReference type="InterPro" id="IPR035919">
    <property type="entry name" value="EAL_sf"/>
</dbReference>
<dbReference type="NCBIfam" id="TIGR00254">
    <property type="entry name" value="GGDEF"/>
    <property type="match status" value="1"/>
</dbReference>
<feature type="domain" description="EAL" evidence="2">
    <location>
        <begin position="560"/>
        <end position="812"/>
    </location>
</feature>
<feature type="domain" description="GGDEF" evidence="4">
    <location>
        <begin position="406"/>
        <end position="551"/>
    </location>
</feature>
<dbReference type="Pfam" id="PF00563">
    <property type="entry name" value="EAL"/>
    <property type="match status" value="1"/>
</dbReference>
<evidence type="ECO:0000259" key="2">
    <source>
        <dbReference type="PROSITE" id="PS50883"/>
    </source>
</evidence>
<dbReference type="PANTHER" id="PTHR44757:SF2">
    <property type="entry name" value="BIOFILM ARCHITECTURE MAINTENANCE PROTEIN MBAA"/>
    <property type="match status" value="1"/>
</dbReference>
<organism evidence="5 6">
    <name type="scientific">Pseudomonas zhanjiangensis</name>
    <dbReference type="NCBI Taxonomy" id="3239015"/>
    <lineage>
        <taxon>Bacteria</taxon>
        <taxon>Pseudomonadati</taxon>
        <taxon>Pseudomonadota</taxon>
        <taxon>Gammaproteobacteria</taxon>
        <taxon>Pseudomonadales</taxon>
        <taxon>Pseudomonadaceae</taxon>
        <taxon>Pseudomonas</taxon>
    </lineage>
</organism>
<dbReference type="CDD" id="cd01949">
    <property type="entry name" value="GGDEF"/>
    <property type="match status" value="1"/>
</dbReference>
<dbReference type="SMART" id="SM00052">
    <property type="entry name" value="EAL"/>
    <property type="match status" value="1"/>
</dbReference>
<sequence length="816" mass="90937">MKLSTRLPLLVVPLITIPLLMAGLLAFFELKNSSQKRGEEQIHLLLARLDGQLQQMINTAGANVALLAEDPLLQKYLLTEEAEERYMLLQRPLQNSLINIQRVFPQYYEIRVLLPDGYEDLRITAGELPNQSEEEAQSATFLAMQASALATSSRIAVNPDNRQPALYVSRAIRLIDPALDSYNAQPQLRGYLSLTVSLDALIDTLTPSPWPRGGLLLSDEQGQLLAASRSLERSPLLEQVALAPITAGPPGVHRSLLGEEAYQHHAKRLAEGLWAHLLIPEDVLLSQSRRIGVLVLLICLAAIALSVPLLLVVIRNRLLRPVERLNQALASLGQQRQLVQVPLPMQNDDEISELNRSFNQMSLALYKSNERIRNLAFSDSLTGLPNRHMFIKTLRREIETARLNRGKLALLFLDLDNFKHINDTKGHPAGDQLLIKVSEILQAHLRDHDYLSRTTDHDVRHDMARLGGDEFTLLLHQANADHLAGPIAERIITALGEPIALGDSHCYVGCSIGIAIYPEDGTDVETLVKHADLAMYHAKMRGKNNYQFFSQSIAERSHQRIELDQHLHRAVETLDFHLVYQPIVDSKTLRMISAEALIRWNDPQLGLVPPDKFIPLAEENGLILPIGQWVMEAAARQVAAWRRAGLALRVGINLSSVQLSQPDIARQIGTLLDKHRLDADDLYVELTETALLQGHEQVLKNLQQLRTLGVQIALDDFGTGYSSLSYLQTLPIDILKIDRSFILDLQERNNGVILSAIITLAHSLGIKVIAEGVENHDHLSFLLSEGCDLMQGYLFSKPCSAEEIEALIRAASAEVI</sequence>
<feature type="domain" description="HAMP" evidence="3">
    <location>
        <begin position="316"/>
        <end position="370"/>
    </location>
</feature>
<evidence type="ECO:0000313" key="5">
    <source>
        <dbReference type="EMBL" id="MEX6502941.1"/>
    </source>
</evidence>
<dbReference type="SUPFAM" id="SSF141868">
    <property type="entry name" value="EAL domain-like"/>
    <property type="match status" value="1"/>
</dbReference>
<dbReference type="InterPro" id="IPR003660">
    <property type="entry name" value="HAMP_dom"/>
</dbReference>
<reference evidence="5 6" key="1">
    <citation type="submission" date="2024-07" db="EMBL/GenBank/DDBJ databases">
        <authorList>
            <person name="Li M."/>
        </authorList>
    </citation>
    <scope>NUCLEOTIDE SEQUENCE [LARGE SCALE GENOMIC DNA]</scope>
    <source>
        <strain evidence="5 6">25A3E</strain>
    </source>
</reference>
<dbReference type="Gene3D" id="3.30.70.270">
    <property type="match status" value="1"/>
</dbReference>
<dbReference type="InterPro" id="IPR029787">
    <property type="entry name" value="Nucleotide_cyclase"/>
</dbReference>
<gene>
    <name evidence="5" type="ORF">AB5S05_12765</name>
</gene>
<protein>
    <submittedName>
        <fullName evidence="5">Bifunctional diguanylate cyclase/phosphodiesterase</fullName>
    </submittedName>
</protein>
<dbReference type="PROSITE" id="PS50885">
    <property type="entry name" value="HAMP"/>
    <property type="match status" value="1"/>
</dbReference>
<dbReference type="CDD" id="cd01948">
    <property type="entry name" value="EAL"/>
    <property type="match status" value="1"/>
</dbReference>
<dbReference type="PROSITE" id="PS50883">
    <property type="entry name" value="EAL"/>
    <property type="match status" value="1"/>
</dbReference>
<evidence type="ECO:0000259" key="4">
    <source>
        <dbReference type="PROSITE" id="PS50887"/>
    </source>
</evidence>
<dbReference type="SMART" id="SM00267">
    <property type="entry name" value="GGDEF"/>
    <property type="match status" value="1"/>
</dbReference>
<dbReference type="SUPFAM" id="SSF55073">
    <property type="entry name" value="Nucleotide cyclase"/>
    <property type="match status" value="1"/>
</dbReference>
<dbReference type="RefSeq" id="WP_369287909.1">
    <property type="nucleotide sequence ID" value="NZ_JBFTEG010000009.1"/>
</dbReference>
<dbReference type="Gene3D" id="3.20.20.450">
    <property type="entry name" value="EAL domain"/>
    <property type="match status" value="1"/>
</dbReference>
<keyword evidence="1" id="KW-0472">Membrane</keyword>
<dbReference type="SMART" id="SM00304">
    <property type="entry name" value="HAMP"/>
    <property type="match status" value="1"/>
</dbReference>
<feature type="transmembrane region" description="Helical" evidence="1">
    <location>
        <begin position="7"/>
        <end position="28"/>
    </location>
</feature>
<dbReference type="InterPro" id="IPR000160">
    <property type="entry name" value="GGDEF_dom"/>
</dbReference>
<dbReference type="InterPro" id="IPR029151">
    <property type="entry name" value="Sensor-like_sf"/>
</dbReference>
<dbReference type="Pfam" id="PF00672">
    <property type="entry name" value="HAMP"/>
    <property type="match status" value="1"/>
</dbReference>
<dbReference type="PANTHER" id="PTHR44757">
    <property type="entry name" value="DIGUANYLATE CYCLASE DGCP"/>
    <property type="match status" value="1"/>
</dbReference>
<accession>A0ABV3YUD5</accession>
<feature type="transmembrane region" description="Helical" evidence="1">
    <location>
        <begin position="291"/>
        <end position="314"/>
    </location>
</feature>
<evidence type="ECO:0000313" key="6">
    <source>
        <dbReference type="Proteomes" id="UP001560296"/>
    </source>
</evidence>
<name>A0ABV3YUD5_9PSED</name>
<dbReference type="InterPro" id="IPR052155">
    <property type="entry name" value="Biofilm_reg_signaling"/>
</dbReference>
<proteinExistence type="predicted"/>
<evidence type="ECO:0000256" key="1">
    <source>
        <dbReference type="SAM" id="Phobius"/>
    </source>
</evidence>
<keyword evidence="1" id="KW-0812">Transmembrane</keyword>
<dbReference type="PROSITE" id="PS50887">
    <property type="entry name" value="GGDEF"/>
    <property type="match status" value="1"/>
</dbReference>
<dbReference type="EMBL" id="JBFTEG010000009">
    <property type="protein sequence ID" value="MEX6502941.1"/>
    <property type="molecule type" value="Genomic_DNA"/>
</dbReference>
<evidence type="ECO:0000259" key="3">
    <source>
        <dbReference type="PROSITE" id="PS50885"/>
    </source>
</evidence>
<dbReference type="Pfam" id="PF00990">
    <property type="entry name" value="GGDEF"/>
    <property type="match status" value="1"/>
</dbReference>
<dbReference type="InterPro" id="IPR001633">
    <property type="entry name" value="EAL_dom"/>
</dbReference>
<keyword evidence="6" id="KW-1185">Reference proteome</keyword>
<keyword evidence="1" id="KW-1133">Transmembrane helix</keyword>
<dbReference type="SUPFAM" id="SSF103190">
    <property type="entry name" value="Sensory domain-like"/>
    <property type="match status" value="1"/>
</dbReference>